<feature type="domain" description="EGF-like" evidence="10">
    <location>
        <begin position="494"/>
        <end position="531"/>
    </location>
</feature>
<dbReference type="InterPro" id="IPR000742">
    <property type="entry name" value="EGF"/>
</dbReference>
<dbReference type="PROSITE" id="PS01186">
    <property type="entry name" value="EGF_2"/>
    <property type="match status" value="1"/>
</dbReference>
<evidence type="ECO:0000256" key="3">
    <source>
        <dbReference type="ARBA" id="ARBA00022837"/>
    </source>
</evidence>
<dbReference type="PROSITE" id="PS00232">
    <property type="entry name" value="CADHERIN_1"/>
    <property type="match status" value="1"/>
</dbReference>
<evidence type="ECO:0000256" key="2">
    <source>
        <dbReference type="ARBA" id="ARBA00022737"/>
    </source>
</evidence>
<evidence type="ECO:0000259" key="9">
    <source>
        <dbReference type="PROSITE" id="PS50025"/>
    </source>
</evidence>
<proteinExistence type="predicted"/>
<evidence type="ECO:0000313" key="13">
    <source>
        <dbReference type="Proteomes" id="UP000053676"/>
    </source>
</evidence>
<dbReference type="GO" id="GO:0007156">
    <property type="term" value="P:homophilic cell adhesion via plasma membrane adhesion molecules"/>
    <property type="evidence" value="ECO:0007669"/>
    <property type="project" value="InterPro"/>
</dbReference>
<dbReference type="EMBL" id="KI669079">
    <property type="protein sequence ID" value="ETN69574.1"/>
    <property type="molecule type" value="Genomic_DNA"/>
</dbReference>
<dbReference type="GO" id="GO:0044331">
    <property type="term" value="P:cell-cell adhesion mediated by cadherin"/>
    <property type="evidence" value="ECO:0007669"/>
    <property type="project" value="TreeGrafter"/>
</dbReference>
<dbReference type="GO" id="GO:0008013">
    <property type="term" value="F:beta-catenin binding"/>
    <property type="evidence" value="ECO:0007669"/>
    <property type="project" value="TreeGrafter"/>
</dbReference>
<evidence type="ECO:0000256" key="1">
    <source>
        <dbReference type="ARBA" id="ARBA00004370"/>
    </source>
</evidence>
<dbReference type="SMART" id="SM00282">
    <property type="entry name" value="LamG"/>
    <property type="match status" value="1"/>
</dbReference>
<dbReference type="Pfam" id="PF02210">
    <property type="entry name" value="Laminin_G_2"/>
    <property type="match status" value="1"/>
</dbReference>
<evidence type="ECO:0000259" key="10">
    <source>
        <dbReference type="PROSITE" id="PS50026"/>
    </source>
</evidence>
<feature type="domain" description="Laminin G" evidence="9">
    <location>
        <begin position="532"/>
        <end position="727"/>
    </location>
</feature>
<evidence type="ECO:0000256" key="8">
    <source>
        <dbReference type="SAM" id="Phobius"/>
    </source>
</evidence>
<gene>
    <name evidence="12" type="ORF">NECAME_15223</name>
</gene>
<dbReference type="PROSITE" id="PS50026">
    <property type="entry name" value="EGF_3"/>
    <property type="match status" value="2"/>
</dbReference>
<dbReference type="PROSITE" id="PS00022">
    <property type="entry name" value="EGF_1"/>
    <property type="match status" value="1"/>
</dbReference>
<keyword evidence="8" id="KW-1133">Transmembrane helix</keyword>
<dbReference type="GO" id="GO:0034332">
    <property type="term" value="P:adherens junction organization"/>
    <property type="evidence" value="ECO:0007669"/>
    <property type="project" value="TreeGrafter"/>
</dbReference>
<dbReference type="Pfam" id="PF24613">
    <property type="entry name" value="EGF_Hmr-1"/>
    <property type="match status" value="1"/>
</dbReference>
<feature type="disulfide bond" evidence="7">
    <location>
        <begin position="766"/>
        <end position="775"/>
    </location>
</feature>
<dbReference type="PANTHER" id="PTHR24027:SF432">
    <property type="entry name" value="EGF-LIKE DOMAIN-CONTAINING PROTEIN"/>
    <property type="match status" value="1"/>
</dbReference>
<dbReference type="KEGG" id="nai:NECAME_15223"/>
<keyword evidence="4 8" id="KW-0472">Membrane</keyword>
<dbReference type="CDD" id="cd00054">
    <property type="entry name" value="EGF_CA"/>
    <property type="match status" value="1"/>
</dbReference>
<feature type="domain" description="EGF-like" evidence="10">
    <location>
        <begin position="741"/>
        <end position="776"/>
    </location>
</feature>
<keyword evidence="13" id="KW-1185">Reference proteome</keyword>
<dbReference type="GO" id="GO:0016477">
    <property type="term" value="P:cell migration"/>
    <property type="evidence" value="ECO:0007669"/>
    <property type="project" value="TreeGrafter"/>
</dbReference>
<dbReference type="InterPro" id="IPR056448">
    <property type="entry name" value="EGF_Hmr-1"/>
</dbReference>
<dbReference type="PANTHER" id="PTHR24027">
    <property type="entry name" value="CADHERIN-23"/>
    <property type="match status" value="1"/>
</dbReference>
<dbReference type="PROSITE" id="PS50025">
    <property type="entry name" value="LAM_G_DOMAIN"/>
    <property type="match status" value="1"/>
</dbReference>
<dbReference type="GO" id="GO:0005912">
    <property type="term" value="C:adherens junction"/>
    <property type="evidence" value="ECO:0007669"/>
    <property type="project" value="TreeGrafter"/>
</dbReference>
<dbReference type="InterPro" id="IPR039808">
    <property type="entry name" value="Cadherin"/>
</dbReference>
<dbReference type="STRING" id="51031.W2SIT8"/>
<dbReference type="Gene3D" id="2.60.120.200">
    <property type="match status" value="2"/>
</dbReference>
<feature type="transmembrane region" description="Helical" evidence="8">
    <location>
        <begin position="1032"/>
        <end position="1051"/>
    </location>
</feature>
<dbReference type="InterPro" id="IPR056370">
    <property type="entry name" value="Shg-like_Ig-like"/>
</dbReference>
<dbReference type="InterPro" id="IPR001881">
    <property type="entry name" value="EGF-like_Ca-bd_dom"/>
</dbReference>
<dbReference type="InterPro" id="IPR001791">
    <property type="entry name" value="Laminin_G"/>
</dbReference>
<evidence type="ECO:0000256" key="6">
    <source>
        <dbReference type="PROSITE-ProRule" id="PRU00043"/>
    </source>
</evidence>
<dbReference type="GO" id="GO:0000902">
    <property type="term" value="P:cell morphogenesis"/>
    <property type="evidence" value="ECO:0007669"/>
    <property type="project" value="TreeGrafter"/>
</dbReference>
<evidence type="ECO:0000313" key="12">
    <source>
        <dbReference type="EMBL" id="ETN69574.1"/>
    </source>
</evidence>
<accession>W2SIT8</accession>
<dbReference type="SMART" id="SM00181">
    <property type="entry name" value="EGF"/>
    <property type="match status" value="3"/>
</dbReference>
<comment type="subcellular location">
    <subcellularLocation>
        <location evidence="1">Membrane</location>
    </subcellularLocation>
</comment>
<evidence type="ECO:0000259" key="11">
    <source>
        <dbReference type="PROSITE" id="PS50268"/>
    </source>
</evidence>
<evidence type="ECO:0000256" key="5">
    <source>
        <dbReference type="ARBA" id="ARBA00023157"/>
    </source>
</evidence>
<keyword evidence="7" id="KW-0245">EGF-like domain</keyword>
<dbReference type="Pfam" id="PF22417">
    <property type="entry name" value="Hmr1_E-cad-like"/>
    <property type="match status" value="1"/>
</dbReference>
<dbReference type="GO" id="GO:0007043">
    <property type="term" value="P:cell-cell junction assembly"/>
    <property type="evidence" value="ECO:0007669"/>
    <property type="project" value="TreeGrafter"/>
</dbReference>
<evidence type="ECO:0000256" key="7">
    <source>
        <dbReference type="PROSITE-ProRule" id="PRU00076"/>
    </source>
</evidence>
<dbReference type="PROSITE" id="PS50268">
    <property type="entry name" value="CADHERIN_2"/>
    <property type="match status" value="1"/>
</dbReference>
<dbReference type="Proteomes" id="UP000053676">
    <property type="component" value="Unassembled WGS sequence"/>
</dbReference>
<dbReference type="InterPro" id="IPR013320">
    <property type="entry name" value="ConA-like_dom_sf"/>
</dbReference>
<name>W2SIT8_NECAM</name>
<dbReference type="CDD" id="cd00110">
    <property type="entry name" value="LamG"/>
    <property type="match status" value="1"/>
</dbReference>
<dbReference type="SMART" id="SM00179">
    <property type="entry name" value="EGF_CA"/>
    <property type="match status" value="1"/>
</dbReference>
<feature type="domain" description="Cadherin" evidence="11">
    <location>
        <begin position="31"/>
        <end position="100"/>
    </location>
</feature>
<dbReference type="InterPro" id="IPR002126">
    <property type="entry name" value="Cadherin-like_dom"/>
</dbReference>
<dbReference type="SMART" id="SM00112">
    <property type="entry name" value="CA"/>
    <property type="match status" value="2"/>
</dbReference>
<dbReference type="GO" id="GO:0005509">
    <property type="term" value="F:calcium ion binding"/>
    <property type="evidence" value="ECO:0007669"/>
    <property type="project" value="UniProtKB-UniRule"/>
</dbReference>
<protein>
    <submittedName>
        <fullName evidence="12">Laminin G domain protein</fullName>
    </submittedName>
</protein>
<keyword evidence="3 6" id="KW-0106">Calcium</keyword>
<evidence type="ECO:0000256" key="4">
    <source>
        <dbReference type="ARBA" id="ARBA00023136"/>
    </source>
</evidence>
<dbReference type="Gene3D" id="2.10.25.10">
    <property type="entry name" value="Laminin"/>
    <property type="match status" value="2"/>
</dbReference>
<dbReference type="CDD" id="cd11304">
    <property type="entry name" value="Cadherin_repeat"/>
    <property type="match status" value="1"/>
</dbReference>
<keyword evidence="8" id="KW-0812">Transmembrane</keyword>
<reference evidence="13" key="1">
    <citation type="journal article" date="2014" name="Nat. Genet.">
        <title>Genome of the human hookworm Necator americanus.</title>
        <authorList>
            <person name="Tang Y.T."/>
            <person name="Gao X."/>
            <person name="Rosa B.A."/>
            <person name="Abubucker S."/>
            <person name="Hallsworth-Pepin K."/>
            <person name="Martin J."/>
            <person name="Tyagi R."/>
            <person name="Heizer E."/>
            <person name="Zhang X."/>
            <person name="Bhonagiri-Palsikar V."/>
            <person name="Minx P."/>
            <person name="Warren W.C."/>
            <person name="Wang Q."/>
            <person name="Zhan B."/>
            <person name="Hotez P.J."/>
            <person name="Sternberg P.W."/>
            <person name="Dougall A."/>
            <person name="Gaze S.T."/>
            <person name="Mulvenna J."/>
            <person name="Sotillo J."/>
            <person name="Ranganathan S."/>
            <person name="Rabelo E.M."/>
            <person name="Wilson R.K."/>
            <person name="Felgner P.L."/>
            <person name="Bethony J."/>
            <person name="Hawdon J.M."/>
            <person name="Gasser R.B."/>
            <person name="Loukas A."/>
            <person name="Mitreva M."/>
        </authorList>
    </citation>
    <scope>NUCLEOTIDE SEQUENCE [LARGE SCALE GENOMIC DNA]</scope>
</reference>
<dbReference type="Pfam" id="PF24811">
    <property type="entry name" value="Ig_Shg"/>
    <property type="match status" value="1"/>
</dbReference>
<keyword evidence="5 7" id="KW-1015">Disulfide bond</keyword>
<dbReference type="InterPro" id="IPR000152">
    <property type="entry name" value="EGF-type_Asp/Asn_hydroxyl_site"/>
</dbReference>
<keyword evidence="2" id="KW-0677">Repeat</keyword>
<dbReference type="FunFam" id="2.10.25.10:FF:000909">
    <property type="entry name" value="Notch receptor 2"/>
    <property type="match status" value="1"/>
</dbReference>
<dbReference type="SUPFAM" id="SSF49899">
    <property type="entry name" value="Concanavalin A-like lectins/glucanases"/>
    <property type="match status" value="2"/>
</dbReference>
<dbReference type="Pfam" id="PF00028">
    <property type="entry name" value="Cadherin"/>
    <property type="match status" value="1"/>
</dbReference>
<comment type="caution">
    <text evidence="7">Lacks conserved residue(s) required for the propagation of feature annotation.</text>
</comment>
<dbReference type="InterPro" id="IPR020894">
    <property type="entry name" value="Cadherin_CS"/>
</dbReference>
<dbReference type="AlphaFoldDB" id="W2SIT8"/>
<dbReference type="InterPro" id="IPR015919">
    <property type="entry name" value="Cadherin-like_sf"/>
</dbReference>
<organism evidence="12 13">
    <name type="scientific">Necator americanus</name>
    <name type="common">Human hookworm</name>
    <dbReference type="NCBI Taxonomy" id="51031"/>
    <lineage>
        <taxon>Eukaryota</taxon>
        <taxon>Metazoa</taxon>
        <taxon>Ecdysozoa</taxon>
        <taxon>Nematoda</taxon>
        <taxon>Chromadorea</taxon>
        <taxon>Rhabditida</taxon>
        <taxon>Rhabditina</taxon>
        <taxon>Rhabditomorpha</taxon>
        <taxon>Strongyloidea</taxon>
        <taxon>Ancylostomatidae</taxon>
        <taxon>Bunostominae</taxon>
        <taxon>Necator</taxon>
    </lineage>
</organism>
<sequence length="1172" mass="129651">MFMNVVCRQLHNSNSYWITVISRKDIVLLPRFRFRINRQSDPKRQFTIDQDGTLRVAQRLDREDISSYKLIIEAFDAAGNLGTLLVAVYLRDVNDNAPEPYTIPKYCVFPENRPANQQVPFFYTPQCSYLSAYGSPYNMQLDQSKWKYGEFLSVTFDAHGDGGNGSMTIRPLVVFDREAANPGKILEIPLILTDRADRTNHASVHVIIGDENDNPMHDGKMTITVNSYLGKLKKTQIGRVYVKDLDDWDLGDKTFTWRDSLPGFDLSPRGEITMDANMPPGTYLMSSNVHDNRRNENAVGYVTVKVVLVPEVAFVNQGSMQLLLVEDSNLQSPEDFIRPDANGKSMMNTFTQEMIKYMGGNVVLDVFSVQLGYATLQTRTVTVLNIRFSARGSSYKCVLQIFECFIILDIKEGFKDSTQLNGLISANRFDLQNKVSATIVGVGIDMCKFTVCDSGCQTISTADFNGVVVSANSTVLVGVNAQSKDECTCPVWRPPAACHSGLCHNEGVCHNTHPGFFCECRSDLLKGPRCQGTTRSFSGDGYAWYKPMPACTSLNISMQFITLQPDAVLFYNGPMDTKNSEQQIDYRDFIIIQLRGGRLAMEVSMNGIAPVNLEVPSTPLNDGTWHELAVTQIGKFIELVVDQCRFFGAGSDDASCRKSVYTHDDDERLNIVAPVQIGGLAPLTSGQAYPSAIPHSGLNGCVRNLRVNGDQYDLATPSFEKNSAAGCKLWGGACDSNVIDSLTHCVHGDCYANVRGSTPMIPKCICDPGWGGPRCEKRIEWIQIQSGGFIDYSPKIAFPEQTTDVELLFVPGRVTDAAELTYGADKSQNYVSTSVEMTSGGLTPMVKFDLGGVRNSLTQLKISELSLKENSSYWMHFTRNPTRASLSIDDVYYLSQVLDPQFNSQSFAGQVSELFLGTHSGGRGFQGCVGTYRWSNQNLPLLRASNHAIDPGNESIVSIKKSEGVFDGCSLLITCAQLPIDYCSGTMVCMDFWKGAFCTCPEGAKAMLGDDGQLVGCGEILTVAKLGISNSAITLVLVSLLLFIKLVMLMVMCARQKTTPFETVRLEDFSRDNLRLYSIEGGGETDNDQHSTANLQKLVIDGNDDRLQSHLHDLELDQNAAPFDEVKIYGDEIDTVSVVTLGSLGSLLDTEWQQKFNWEAPFNLYFIPPYDM</sequence>
<dbReference type="SUPFAM" id="SSF49313">
    <property type="entry name" value="Cadherin-like"/>
    <property type="match status" value="1"/>
</dbReference>
<dbReference type="GO" id="GO:0045296">
    <property type="term" value="F:cadherin binding"/>
    <property type="evidence" value="ECO:0007669"/>
    <property type="project" value="TreeGrafter"/>
</dbReference>
<dbReference type="PROSITE" id="PS00010">
    <property type="entry name" value="ASX_HYDROXYL"/>
    <property type="match status" value="1"/>
</dbReference>
<dbReference type="Gene3D" id="2.60.40.60">
    <property type="entry name" value="Cadherins"/>
    <property type="match status" value="1"/>
</dbReference>
<dbReference type="InterPro" id="IPR054522">
    <property type="entry name" value="Hmr1_C"/>
</dbReference>
<dbReference type="GO" id="GO:0016342">
    <property type="term" value="C:catenin complex"/>
    <property type="evidence" value="ECO:0007669"/>
    <property type="project" value="TreeGrafter"/>
</dbReference>
<dbReference type="GO" id="GO:0016339">
    <property type="term" value="P:calcium-dependent cell-cell adhesion via plasma membrane cell adhesion molecules"/>
    <property type="evidence" value="ECO:0007669"/>
    <property type="project" value="TreeGrafter"/>
</dbReference>
<dbReference type="OrthoDB" id="6252479at2759"/>